<dbReference type="Proteomes" id="UP000628442">
    <property type="component" value="Unassembled WGS sequence"/>
</dbReference>
<keyword evidence="2" id="KW-0175">Coiled coil</keyword>
<evidence type="ECO:0000313" key="5">
    <source>
        <dbReference type="Proteomes" id="UP000292307"/>
    </source>
</evidence>
<reference evidence="3" key="3">
    <citation type="submission" date="2022-12" db="EMBL/GenBank/DDBJ databases">
        <authorList>
            <person name="Sun Q."/>
            <person name="Kim S."/>
        </authorList>
    </citation>
    <scope>NUCLEOTIDE SEQUENCE</scope>
    <source>
        <strain evidence="3">KCTC 12343</strain>
    </source>
</reference>
<dbReference type="RefSeq" id="WP_131144467.1">
    <property type="nucleotide sequence ID" value="NZ_BMWV01000009.1"/>
</dbReference>
<sequence length="389" mass="43285">MCDKHAATEPQEAQTSRRRRIWELGHTCHCPLVGVSLPIGTLRKLVGKVTGGKILADDYEIHVGAVSECGTRNRLSEVLQKELERRYAAVITRFRTARTTEGVAELWQGAVAGGDVAGAFWAGLTHPRCAPELEERMCRDLHMIQHQAGACARADINRFNAVVEENGQLARELARLQQRSAAMQLERNAELERDASALMQLRAQLVSRDSMIDALRLELEQLRDSIPDLASRERLAQRLEQSDERERQLREQVAELRRELVQAQSQPAPREEEPASPAAVEHIIRMPIRLAERSILCVGGRSGNVASYRTLIERAGAQFAHHDGGLEDNAGKLEASLAAADLVICQTGCISHSAYWRVKDFCKRTGKRCVFIDNPSISSLQRGLEELAP</sequence>
<accession>A0A411WU90</accession>
<name>A0A411WU90_9BURK</name>
<dbReference type="Pfam" id="PF10087">
    <property type="entry name" value="DUF2325"/>
    <property type="match status" value="1"/>
</dbReference>
<dbReference type="EMBL" id="CP036401">
    <property type="protein sequence ID" value="QBI00326.1"/>
    <property type="molecule type" value="Genomic_DNA"/>
</dbReference>
<evidence type="ECO:0000313" key="3">
    <source>
        <dbReference type="EMBL" id="GGY52976.1"/>
    </source>
</evidence>
<proteinExistence type="inferred from homology"/>
<evidence type="ECO:0000313" key="6">
    <source>
        <dbReference type="Proteomes" id="UP000628442"/>
    </source>
</evidence>
<organism evidence="3 6">
    <name type="scientific">Pseudoduganella albidiflava</name>
    <dbReference type="NCBI Taxonomy" id="321983"/>
    <lineage>
        <taxon>Bacteria</taxon>
        <taxon>Pseudomonadati</taxon>
        <taxon>Pseudomonadota</taxon>
        <taxon>Betaproteobacteria</taxon>
        <taxon>Burkholderiales</taxon>
        <taxon>Oxalobacteraceae</taxon>
        <taxon>Telluria group</taxon>
        <taxon>Pseudoduganella</taxon>
    </lineage>
</organism>
<evidence type="ECO:0000256" key="2">
    <source>
        <dbReference type="SAM" id="Coils"/>
    </source>
</evidence>
<protein>
    <submittedName>
        <fullName evidence="4">DUF2325 domain-containing protein</fullName>
    </submittedName>
</protein>
<dbReference type="OrthoDB" id="5296275at2"/>
<comment type="similarity">
    <text evidence="1">Belongs to the UPF0751 family.</text>
</comment>
<keyword evidence="5" id="KW-1185">Reference proteome</keyword>
<dbReference type="EMBL" id="BMWV01000009">
    <property type="protein sequence ID" value="GGY52976.1"/>
    <property type="molecule type" value="Genomic_DNA"/>
</dbReference>
<dbReference type="InterPro" id="IPR016772">
    <property type="entry name" value="UCP020408"/>
</dbReference>
<feature type="coiled-coil region" evidence="2">
    <location>
        <begin position="159"/>
        <end position="266"/>
    </location>
</feature>
<evidence type="ECO:0000313" key="4">
    <source>
        <dbReference type="EMBL" id="QBI00326.1"/>
    </source>
</evidence>
<dbReference type="Proteomes" id="UP000292307">
    <property type="component" value="Chromosome"/>
</dbReference>
<evidence type="ECO:0000256" key="1">
    <source>
        <dbReference type="ARBA" id="ARBA00007189"/>
    </source>
</evidence>
<dbReference type="AlphaFoldDB" id="A0A411WU90"/>
<gene>
    <name evidence="4" type="ORF">EYF70_05250</name>
    <name evidence="3" type="ORF">GCM10007387_39170</name>
</gene>
<reference evidence="3" key="1">
    <citation type="journal article" date="2014" name="Int. J. Syst. Evol. Microbiol.">
        <title>Complete genome sequence of Corynebacterium casei LMG S-19264T (=DSM 44701T), isolated from a smear-ripened cheese.</title>
        <authorList>
            <consortium name="US DOE Joint Genome Institute (JGI-PGF)"/>
            <person name="Walter F."/>
            <person name="Albersmeier A."/>
            <person name="Kalinowski J."/>
            <person name="Ruckert C."/>
        </authorList>
    </citation>
    <scope>NUCLEOTIDE SEQUENCE</scope>
    <source>
        <strain evidence="3">KCTC 12343</strain>
    </source>
</reference>
<reference evidence="4 5" key="2">
    <citation type="submission" date="2019-02" db="EMBL/GenBank/DDBJ databases">
        <title>Draft Genome Sequences of Six Type Strains of the Genus Massilia.</title>
        <authorList>
            <person name="Miess H."/>
            <person name="Frediansyhah A."/>
            <person name="Gross H."/>
        </authorList>
    </citation>
    <scope>NUCLEOTIDE SEQUENCE [LARGE SCALE GENOMIC DNA]</scope>
    <source>
        <strain evidence="4 5">DSM 17472</strain>
    </source>
</reference>